<dbReference type="AlphaFoldDB" id="A0A2V5H022"/>
<reference evidence="2 3" key="1">
    <citation type="submission" date="2018-02" db="EMBL/GenBank/DDBJ databases">
        <title>The genomes of Aspergillus section Nigri reveals drivers in fungal speciation.</title>
        <authorList>
            <consortium name="DOE Joint Genome Institute"/>
            <person name="Vesth T.C."/>
            <person name="Nybo J."/>
            <person name="Theobald S."/>
            <person name="Brandl J."/>
            <person name="Frisvad J.C."/>
            <person name="Nielsen K.F."/>
            <person name="Lyhne E.K."/>
            <person name="Kogle M.E."/>
            <person name="Kuo A."/>
            <person name="Riley R."/>
            <person name="Clum A."/>
            <person name="Nolan M."/>
            <person name="Lipzen A."/>
            <person name="Salamov A."/>
            <person name="Henrissat B."/>
            <person name="Wiebenga A."/>
            <person name="De vries R.P."/>
            <person name="Grigoriev I.V."/>
            <person name="Mortensen U.H."/>
            <person name="Andersen M.R."/>
            <person name="Baker S.E."/>
        </authorList>
    </citation>
    <scope>NUCLEOTIDE SEQUENCE [LARGE SCALE GENOMIC DNA]</scope>
    <source>
        <strain evidence="2 3">CBS 115571</strain>
    </source>
</reference>
<proteinExistence type="predicted"/>
<feature type="region of interest" description="Disordered" evidence="1">
    <location>
        <begin position="24"/>
        <end position="49"/>
    </location>
</feature>
<evidence type="ECO:0000256" key="1">
    <source>
        <dbReference type="SAM" id="MobiDB-lite"/>
    </source>
</evidence>
<accession>A0A2V5H022</accession>
<evidence type="ECO:0000313" key="3">
    <source>
        <dbReference type="Proteomes" id="UP000249829"/>
    </source>
</evidence>
<organism evidence="2 3">
    <name type="scientific">Aspergillus violaceofuscus (strain CBS 115571)</name>
    <dbReference type="NCBI Taxonomy" id="1450538"/>
    <lineage>
        <taxon>Eukaryota</taxon>
        <taxon>Fungi</taxon>
        <taxon>Dikarya</taxon>
        <taxon>Ascomycota</taxon>
        <taxon>Pezizomycotina</taxon>
        <taxon>Eurotiomycetes</taxon>
        <taxon>Eurotiomycetidae</taxon>
        <taxon>Eurotiales</taxon>
        <taxon>Aspergillaceae</taxon>
        <taxon>Aspergillus</taxon>
    </lineage>
</organism>
<keyword evidence="3" id="KW-1185">Reference proteome</keyword>
<feature type="compositionally biased region" description="Polar residues" evidence="1">
    <location>
        <begin position="24"/>
        <end position="40"/>
    </location>
</feature>
<gene>
    <name evidence="2" type="ORF">BO99DRAFT_211742</name>
</gene>
<dbReference type="EMBL" id="KZ825164">
    <property type="protein sequence ID" value="PYI16841.1"/>
    <property type="molecule type" value="Genomic_DNA"/>
</dbReference>
<dbReference type="Proteomes" id="UP000249829">
    <property type="component" value="Unassembled WGS sequence"/>
</dbReference>
<name>A0A2V5H022_ASPV1</name>
<sequence>MWRERPLLMEIVPECGSTIAALGNLNNTDSPTNQPTNQLFSPRRQQHEPNRHMATIKIAATLKSPLSPFIPPSRLPCCSQGLAVSRLPPNHEYPLVRGRRKSKNADNCAHVCVTLPAVHYCKAIPRYNNYMMRCQPARQQKQALLRSEDTTGCYCVVYFVN</sequence>
<protein>
    <submittedName>
        <fullName evidence="2">Uncharacterized protein</fullName>
    </submittedName>
</protein>
<evidence type="ECO:0000313" key="2">
    <source>
        <dbReference type="EMBL" id="PYI16841.1"/>
    </source>
</evidence>